<dbReference type="NCBIfam" id="TIGR00932">
    <property type="entry name" value="2a37"/>
    <property type="match status" value="1"/>
</dbReference>
<dbReference type="GO" id="GO:0016020">
    <property type="term" value="C:membrane"/>
    <property type="evidence" value="ECO:0007669"/>
    <property type="project" value="UniProtKB-SubCell"/>
</dbReference>
<feature type="transmembrane region" description="Helical" evidence="9">
    <location>
        <begin position="57"/>
        <end position="76"/>
    </location>
</feature>
<evidence type="ECO:0000259" key="10">
    <source>
        <dbReference type="Pfam" id="PF00999"/>
    </source>
</evidence>
<feature type="transmembrane region" description="Helical" evidence="9">
    <location>
        <begin position="33"/>
        <end position="51"/>
    </location>
</feature>
<feature type="transmembrane region" description="Helical" evidence="9">
    <location>
        <begin position="112"/>
        <end position="136"/>
    </location>
</feature>
<sequence length="550" mass="58511">MDHSLPLITTLVGGLVLAYIFGMLASRLRISPMVGYLAAGVVCGPFTPGYVADLQLAPELAEIGVILLMFGVGLHFSVKDLLSVKHIAIPGAIVQITLATLLGLGLSQLLGWSITAGIVFGLALSTASTVVLLRALESRGQVDTKEGRIAIGWLIVEDLVMVLALVLLPILANLQQGDETLTLAHVLWDLGFTLAKVAAFIALMAIGGRRLIPWLLARTAATGSRELFTLSVLSCSLGIAFGAVKLFGVSFALGAFFAGVVMNSSHLSHKAANDTLPLQDAFAVLFFVSVGMLFDPTILLREPLAVLATIFVIVIGKSVAAFAIVRLFGHSQRTALTISASLAQVGEFSFILMGLGVMLDLVPNVARDLVLVGACFSIMLNPLVFNQAERWLRRHPESHPEESPPQCPLQGHVVVVGADGIGSHLIRQLHEKGQAMVVIDSDERLLAPWRAQGITCLAGHPIQNDLLSVALPDASWLLITLEDSLLAGEVAAAAREQGALLRIAACGQQAEEVHHLRVRGVNLVIQHQEEAARRLCQLAMQSAPAEPRSA</sequence>
<dbReference type="InterPro" id="IPR004771">
    <property type="entry name" value="K/H_exchanger"/>
</dbReference>
<accession>A0A2M8H8J5</accession>
<dbReference type="Pfam" id="PF02254">
    <property type="entry name" value="TrkA_N"/>
    <property type="match status" value="1"/>
</dbReference>
<dbReference type="InterPro" id="IPR036291">
    <property type="entry name" value="NAD(P)-bd_dom_sf"/>
</dbReference>
<dbReference type="PANTHER" id="PTHR42751:SF1">
    <property type="entry name" value="CATION_PROTON ANTIPORTER YBAL-RELATED"/>
    <property type="match status" value="1"/>
</dbReference>
<dbReference type="SUPFAM" id="SSF51735">
    <property type="entry name" value="NAD(P)-binding Rossmann-fold domains"/>
    <property type="match status" value="1"/>
</dbReference>
<comment type="caution">
    <text evidence="12">The sequence shown here is derived from an EMBL/GenBank/DDBJ whole genome shotgun (WGS) entry which is preliminary data.</text>
</comment>
<dbReference type="InterPro" id="IPR038770">
    <property type="entry name" value="Na+/solute_symporter_sf"/>
</dbReference>
<dbReference type="RefSeq" id="WP_100860242.1">
    <property type="nucleotide sequence ID" value="NZ_PGCP01000018.1"/>
</dbReference>
<keyword evidence="5 9" id="KW-0812">Transmembrane</keyword>
<evidence type="ECO:0000256" key="2">
    <source>
        <dbReference type="ARBA" id="ARBA00005551"/>
    </source>
</evidence>
<protein>
    <submittedName>
        <fullName evidence="12">Kef family K(+) transporter</fullName>
    </submittedName>
</protein>
<dbReference type="InterPro" id="IPR006153">
    <property type="entry name" value="Cation/H_exchanger_TM"/>
</dbReference>
<dbReference type="EMBL" id="PGCP01000018">
    <property type="protein sequence ID" value="PJC92886.1"/>
    <property type="molecule type" value="Genomic_DNA"/>
</dbReference>
<feature type="transmembrane region" description="Helical" evidence="9">
    <location>
        <begin position="148"/>
        <end position="171"/>
    </location>
</feature>
<evidence type="ECO:0000256" key="8">
    <source>
        <dbReference type="ARBA" id="ARBA00023136"/>
    </source>
</evidence>
<feature type="transmembrane region" description="Helical" evidence="9">
    <location>
        <begin position="6"/>
        <end position="26"/>
    </location>
</feature>
<keyword evidence="13" id="KW-1185">Reference proteome</keyword>
<dbReference type="GO" id="GO:0006813">
    <property type="term" value="P:potassium ion transport"/>
    <property type="evidence" value="ECO:0007669"/>
    <property type="project" value="InterPro"/>
</dbReference>
<keyword evidence="8 9" id="KW-0472">Membrane</keyword>
<gene>
    <name evidence="12" type="ORF">CUC44_12440</name>
</gene>
<evidence type="ECO:0000313" key="12">
    <source>
        <dbReference type="EMBL" id="PJC92886.1"/>
    </source>
</evidence>
<reference evidence="12 13" key="1">
    <citation type="submission" date="2017-11" db="EMBL/GenBank/DDBJ databases">
        <title>Draft genome sequence of environmental isolate Aeromonas lusitania sp. nov. MDC 2473.</title>
        <authorList>
            <person name="Colston S.M."/>
            <person name="Navarro A."/>
            <person name="Martinez-Murcia A.J."/>
            <person name="Graf J."/>
        </authorList>
    </citation>
    <scope>NUCLEOTIDE SEQUENCE [LARGE SCALE GENOMIC DNA]</scope>
    <source>
        <strain evidence="12 13">MDC 2473</strain>
    </source>
</reference>
<evidence type="ECO:0000313" key="13">
    <source>
        <dbReference type="Proteomes" id="UP000232060"/>
    </source>
</evidence>
<feature type="transmembrane region" description="Helical" evidence="9">
    <location>
        <begin position="183"/>
        <end position="206"/>
    </location>
</feature>
<feature type="transmembrane region" description="Helical" evidence="9">
    <location>
        <begin position="250"/>
        <end position="269"/>
    </location>
</feature>
<dbReference type="Gene3D" id="3.40.50.720">
    <property type="entry name" value="NAD(P)-binding Rossmann-like Domain"/>
    <property type="match status" value="1"/>
</dbReference>
<comment type="subcellular location">
    <subcellularLocation>
        <location evidence="1">Membrane</location>
        <topology evidence="1">Multi-pass membrane protein</topology>
    </subcellularLocation>
</comment>
<evidence type="ECO:0000256" key="6">
    <source>
        <dbReference type="ARBA" id="ARBA00022989"/>
    </source>
</evidence>
<proteinExistence type="inferred from homology"/>
<feature type="domain" description="RCK N-terminal" evidence="11">
    <location>
        <begin position="413"/>
        <end position="525"/>
    </location>
</feature>
<dbReference type="Proteomes" id="UP000232060">
    <property type="component" value="Unassembled WGS sequence"/>
</dbReference>
<feature type="transmembrane region" description="Helical" evidence="9">
    <location>
        <begin position="88"/>
        <end position="106"/>
    </location>
</feature>
<evidence type="ECO:0000256" key="9">
    <source>
        <dbReference type="SAM" id="Phobius"/>
    </source>
</evidence>
<keyword evidence="3" id="KW-0813">Transport</keyword>
<dbReference type="GO" id="GO:0008324">
    <property type="term" value="F:monoatomic cation transmembrane transporter activity"/>
    <property type="evidence" value="ECO:0007669"/>
    <property type="project" value="InterPro"/>
</dbReference>
<dbReference type="OrthoDB" id="9781411at2"/>
<feature type="transmembrane region" description="Helical" evidence="9">
    <location>
        <begin position="281"/>
        <end position="299"/>
    </location>
</feature>
<organism evidence="12 13">
    <name type="scientific">Aeromonas lusitana</name>
    <dbReference type="NCBI Taxonomy" id="931529"/>
    <lineage>
        <taxon>Bacteria</taxon>
        <taxon>Pseudomonadati</taxon>
        <taxon>Pseudomonadota</taxon>
        <taxon>Gammaproteobacteria</taxon>
        <taxon>Aeromonadales</taxon>
        <taxon>Aeromonadaceae</taxon>
        <taxon>Aeromonas</taxon>
    </lineage>
</organism>
<keyword evidence="7" id="KW-0406">Ion transport</keyword>
<feature type="transmembrane region" description="Helical" evidence="9">
    <location>
        <begin position="365"/>
        <end position="385"/>
    </location>
</feature>
<evidence type="ECO:0000256" key="4">
    <source>
        <dbReference type="ARBA" id="ARBA00022449"/>
    </source>
</evidence>
<evidence type="ECO:0000256" key="3">
    <source>
        <dbReference type="ARBA" id="ARBA00022448"/>
    </source>
</evidence>
<dbReference type="InterPro" id="IPR003148">
    <property type="entry name" value="RCK_N"/>
</dbReference>
<feature type="transmembrane region" description="Helical" evidence="9">
    <location>
        <begin position="335"/>
        <end position="359"/>
    </location>
</feature>
<dbReference type="GO" id="GO:1902600">
    <property type="term" value="P:proton transmembrane transport"/>
    <property type="evidence" value="ECO:0007669"/>
    <property type="project" value="InterPro"/>
</dbReference>
<keyword evidence="4" id="KW-0050">Antiport</keyword>
<dbReference type="Gene3D" id="1.20.1530.20">
    <property type="match status" value="1"/>
</dbReference>
<comment type="similarity">
    <text evidence="2">Belongs to the monovalent cation:proton antiporter 2 (CPA2) transporter (TC 2.A.37) family.</text>
</comment>
<keyword evidence="6 9" id="KW-1133">Transmembrane helix</keyword>
<feature type="domain" description="Cation/H+ exchanger transmembrane" evidence="10">
    <location>
        <begin position="16"/>
        <end position="384"/>
    </location>
</feature>
<evidence type="ECO:0000256" key="5">
    <source>
        <dbReference type="ARBA" id="ARBA00022692"/>
    </source>
</evidence>
<evidence type="ECO:0000256" key="1">
    <source>
        <dbReference type="ARBA" id="ARBA00004141"/>
    </source>
</evidence>
<evidence type="ECO:0000259" key="11">
    <source>
        <dbReference type="Pfam" id="PF02254"/>
    </source>
</evidence>
<feature type="transmembrane region" description="Helical" evidence="9">
    <location>
        <begin position="305"/>
        <end position="328"/>
    </location>
</feature>
<dbReference type="NCBIfam" id="NF007950">
    <property type="entry name" value="PRK10669.1"/>
    <property type="match status" value="1"/>
</dbReference>
<dbReference type="Pfam" id="PF00999">
    <property type="entry name" value="Na_H_Exchanger"/>
    <property type="match status" value="1"/>
</dbReference>
<name>A0A2M8H8J5_9GAMM</name>
<dbReference type="PANTHER" id="PTHR42751">
    <property type="entry name" value="SODIUM/HYDROGEN EXCHANGER FAMILY/TRKA DOMAIN PROTEIN"/>
    <property type="match status" value="1"/>
</dbReference>
<dbReference type="AlphaFoldDB" id="A0A2M8H8J5"/>
<dbReference type="GO" id="GO:0015297">
    <property type="term" value="F:antiporter activity"/>
    <property type="evidence" value="ECO:0007669"/>
    <property type="project" value="UniProtKB-KW"/>
</dbReference>
<evidence type="ECO:0000256" key="7">
    <source>
        <dbReference type="ARBA" id="ARBA00023065"/>
    </source>
</evidence>